<dbReference type="PANTHER" id="PTHR12413">
    <property type="entry name" value="DOLICHYL GLYCOSYLTRANSFERASE"/>
    <property type="match status" value="1"/>
</dbReference>
<feature type="transmembrane region" description="Helical" evidence="10">
    <location>
        <begin position="486"/>
        <end position="505"/>
    </location>
</feature>
<evidence type="ECO:0000313" key="11">
    <source>
        <dbReference type="EMBL" id="PNR41342.1"/>
    </source>
</evidence>
<dbReference type="eggNOG" id="KOG2576">
    <property type="taxonomic scope" value="Eukaryota"/>
</dbReference>
<evidence type="ECO:0000256" key="3">
    <source>
        <dbReference type="ARBA" id="ARBA00008715"/>
    </source>
</evidence>
<dbReference type="PaxDb" id="3218-PP1S34_140V6.1"/>
<reference evidence="11 13" key="1">
    <citation type="journal article" date="2008" name="Science">
        <title>The Physcomitrella genome reveals evolutionary insights into the conquest of land by plants.</title>
        <authorList>
            <person name="Rensing S."/>
            <person name="Lang D."/>
            <person name="Zimmer A."/>
            <person name="Terry A."/>
            <person name="Salamov A."/>
            <person name="Shapiro H."/>
            <person name="Nishiyama T."/>
            <person name="Perroud P.-F."/>
            <person name="Lindquist E."/>
            <person name="Kamisugi Y."/>
            <person name="Tanahashi T."/>
            <person name="Sakakibara K."/>
            <person name="Fujita T."/>
            <person name="Oishi K."/>
            <person name="Shin-I T."/>
            <person name="Kuroki Y."/>
            <person name="Toyoda A."/>
            <person name="Suzuki Y."/>
            <person name="Hashimoto A."/>
            <person name="Yamaguchi K."/>
            <person name="Sugano A."/>
            <person name="Kohara Y."/>
            <person name="Fujiyama A."/>
            <person name="Anterola A."/>
            <person name="Aoki S."/>
            <person name="Ashton N."/>
            <person name="Barbazuk W.B."/>
            <person name="Barker E."/>
            <person name="Bennetzen J."/>
            <person name="Bezanilla M."/>
            <person name="Blankenship R."/>
            <person name="Cho S.H."/>
            <person name="Dutcher S."/>
            <person name="Estelle M."/>
            <person name="Fawcett J.A."/>
            <person name="Gundlach H."/>
            <person name="Hanada K."/>
            <person name="Heyl A."/>
            <person name="Hicks K.A."/>
            <person name="Hugh J."/>
            <person name="Lohr M."/>
            <person name="Mayer K."/>
            <person name="Melkozernov A."/>
            <person name="Murata T."/>
            <person name="Nelson D."/>
            <person name="Pils B."/>
            <person name="Prigge M."/>
            <person name="Reiss B."/>
            <person name="Renner T."/>
            <person name="Rombauts S."/>
            <person name="Rushton P."/>
            <person name="Sanderfoot A."/>
            <person name="Schween G."/>
            <person name="Shiu S.-H."/>
            <person name="Stueber K."/>
            <person name="Theodoulou F.L."/>
            <person name="Tu H."/>
            <person name="Van de Peer Y."/>
            <person name="Verrier P.J."/>
            <person name="Waters E."/>
            <person name="Wood A."/>
            <person name="Yang L."/>
            <person name="Cove D."/>
            <person name="Cuming A."/>
            <person name="Hasebe M."/>
            <person name="Lucas S."/>
            <person name="Mishler D.B."/>
            <person name="Reski R."/>
            <person name="Grigoriev I."/>
            <person name="Quatrano R.S."/>
            <person name="Boore J.L."/>
        </authorList>
    </citation>
    <scope>NUCLEOTIDE SEQUENCE [LARGE SCALE GENOMIC DNA]</scope>
    <source>
        <strain evidence="12 13">cv. Gransden 2004</strain>
    </source>
</reference>
<feature type="transmembrane region" description="Helical" evidence="10">
    <location>
        <begin position="337"/>
        <end position="356"/>
    </location>
</feature>
<evidence type="ECO:0000256" key="5">
    <source>
        <dbReference type="ARBA" id="ARBA00022679"/>
    </source>
</evidence>
<dbReference type="EnsemblPlants" id="Pp3c14_19880V3.2">
    <property type="protein sequence ID" value="PAC:32961860.CDS.1"/>
    <property type="gene ID" value="Pp3c14_19880"/>
</dbReference>
<feature type="transmembrane region" description="Helical" evidence="10">
    <location>
        <begin position="6"/>
        <end position="27"/>
    </location>
</feature>
<accession>A9RXF0</accession>
<dbReference type="EnsemblPlants" id="Pp3c14_19880V3.1">
    <property type="protein sequence ID" value="PAC:32961859.CDS.1"/>
    <property type="gene ID" value="Pp3c14_19880"/>
</dbReference>
<organism evidence="11">
    <name type="scientific">Physcomitrium patens</name>
    <name type="common">Spreading-leaved earth moss</name>
    <name type="synonym">Physcomitrella patens</name>
    <dbReference type="NCBI Taxonomy" id="3218"/>
    <lineage>
        <taxon>Eukaryota</taxon>
        <taxon>Viridiplantae</taxon>
        <taxon>Streptophyta</taxon>
        <taxon>Embryophyta</taxon>
        <taxon>Bryophyta</taxon>
        <taxon>Bryophytina</taxon>
        <taxon>Bryopsida</taxon>
        <taxon>Funariidae</taxon>
        <taxon>Funariales</taxon>
        <taxon>Funariaceae</taxon>
        <taxon>Physcomitrium</taxon>
    </lineage>
</organism>
<keyword evidence="5 10" id="KW-0808">Transferase</keyword>
<dbReference type="STRING" id="3218.A9RXF0"/>
<dbReference type="FunCoup" id="A9RXF0">
    <property type="interactions" value="4133"/>
</dbReference>
<dbReference type="UniPathway" id="UPA00378"/>
<evidence type="ECO:0000256" key="4">
    <source>
        <dbReference type="ARBA" id="ARBA00022676"/>
    </source>
</evidence>
<evidence type="ECO:0000256" key="6">
    <source>
        <dbReference type="ARBA" id="ARBA00022692"/>
    </source>
</evidence>
<keyword evidence="9 10" id="KW-0472">Membrane</keyword>
<feature type="transmembrane region" description="Helical" evidence="10">
    <location>
        <begin position="177"/>
        <end position="199"/>
    </location>
</feature>
<dbReference type="GO" id="GO:0042283">
    <property type="term" value="F:dolichyl pyrophosphate Glc1Man9GlcNAc2 alpha-1,3-glucosyltransferase activity"/>
    <property type="evidence" value="ECO:0000318"/>
    <property type="project" value="GO_Central"/>
</dbReference>
<evidence type="ECO:0000313" key="13">
    <source>
        <dbReference type="Proteomes" id="UP000006727"/>
    </source>
</evidence>
<dbReference type="EMBL" id="ABEU02000014">
    <property type="protein sequence ID" value="PNR41342.1"/>
    <property type="molecule type" value="Genomic_DNA"/>
</dbReference>
<evidence type="ECO:0000256" key="8">
    <source>
        <dbReference type="ARBA" id="ARBA00022989"/>
    </source>
</evidence>
<dbReference type="EC" id="2.4.1.-" evidence="10"/>
<protein>
    <recommendedName>
        <fullName evidence="10">Alpha-1,3-glucosyltransferase</fullName>
        <ecNumber evidence="10">2.4.1.-</ecNumber>
    </recommendedName>
</protein>
<dbReference type="Proteomes" id="UP000006727">
    <property type="component" value="Chromosome 14"/>
</dbReference>
<sequence length="514" mass="58069">MGAADLQYLLWLVGIATCVKVLLVPAYHSTDFEVHRHWLAITHSLPLKEWYSDESSQWTLDYPPFFAFFERFLAIFASWFDPQIVDLVNGQNYAVRSVVLFQRGTVMAADLVLYWGLWEIGSGLSRMRRRILYLVVIFSPGLLIVDHIHFQYNGFLFGILFLSLAAMRDGNDLLGGIYFAALVCFKHLFAIAGPIYFVYILRHYCKGPQKIARFCIMASAVISIVALAFGPFLYHGQMPQLMKRLFPFGRGLCHAYWAPNVWALYSTGDKSATVVMRKLFGVYIDRPKAGLTGGLVGDFTPYAVFPQITPIVSAILVIGSMMPCLVQAWRKPVPNAFIRWVVYTFTCGFMFGWHVHEKASLHMVIPFSVLAVERLEDARAFLFLSVVSTYSLFPLLFESKEYPIKVTLLLLYALVIWLNFSQLFGTSTKDSGDLKAKAASNTELNVQETVKPLIGPVEGAYLGGIMVIEIYGQCFHPLFFGGSFPFVPLMLTSVYCALGMTYYWLDQLHMVLSS</sequence>
<feature type="transmembrane region" description="Helical" evidence="10">
    <location>
        <begin position="404"/>
        <end position="424"/>
    </location>
</feature>
<reference evidence="12" key="3">
    <citation type="submission" date="2020-12" db="UniProtKB">
        <authorList>
            <consortium name="EnsemblPlants"/>
        </authorList>
    </citation>
    <scope>IDENTIFICATION</scope>
</reference>
<proteinExistence type="inferred from homology"/>
<name>A9RXF0_PHYPA</name>
<dbReference type="Pfam" id="PF03155">
    <property type="entry name" value="Alg6_Alg8"/>
    <property type="match status" value="1"/>
</dbReference>
<evidence type="ECO:0000256" key="9">
    <source>
        <dbReference type="ARBA" id="ARBA00023136"/>
    </source>
</evidence>
<evidence type="ECO:0000256" key="1">
    <source>
        <dbReference type="ARBA" id="ARBA00004477"/>
    </source>
</evidence>
<feature type="transmembrane region" description="Helical" evidence="10">
    <location>
        <begin position="378"/>
        <end position="397"/>
    </location>
</feature>
<dbReference type="OMA" id="YHSTDFD"/>
<dbReference type="GO" id="GO:0005789">
    <property type="term" value="C:endoplasmic reticulum membrane"/>
    <property type="evidence" value="ECO:0000318"/>
    <property type="project" value="GO_Central"/>
</dbReference>
<dbReference type="AlphaFoldDB" id="A9RXF0"/>
<comment type="similarity">
    <text evidence="3 10">Belongs to the ALG6/ALG8 glucosyltransferase family.</text>
</comment>
<keyword evidence="6 10" id="KW-0812">Transmembrane</keyword>
<evidence type="ECO:0000256" key="7">
    <source>
        <dbReference type="ARBA" id="ARBA00022824"/>
    </source>
</evidence>
<dbReference type="HOGENOM" id="CLU_022045_1_1_1"/>
<comment type="subcellular location">
    <subcellularLocation>
        <location evidence="1 10">Endoplasmic reticulum membrane</location>
        <topology evidence="1 10">Multi-pass membrane protein</topology>
    </subcellularLocation>
</comment>
<dbReference type="PANTHER" id="PTHR12413:SF2">
    <property type="entry name" value="DOLICHYL PYROPHOSPHATE GLC1MAN9GLCNAC2 ALPHA-1,3-GLUCOSYLTRANSFERASE-RELATED"/>
    <property type="match status" value="1"/>
</dbReference>
<feature type="transmembrane region" description="Helical" evidence="10">
    <location>
        <begin position="100"/>
        <end position="120"/>
    </location>
</feature>
<comment type="pathway">
    <text evidence="2 10">Protein modification; protein glycosylation.</text>
</comment>
<dbReference type="Gramene" id="Pp3c14_19880V3.2">
    <property type="protein sequence ID" value="PAC:32961860.CDS.1"/>
    <property type="gene ID" value="Pp3c14_19880"/>
</dbReference>
<dbReference type="OrthoDB" id="1689333at2759"/>
<feature type="transmembrane region" description="Helical" evidence="10">
    <location>
        <begin position="304"/>
        <end position="325"/>
    </location>
</feature>
<keyword evidence="8 10" id="KW-1133">Transmembrane helix</keyword>
<keyword evidence="4 10" id="KW-0328">Glycosyltransferase</keyword>
<feature type="transmembrane region" description="Helical" evidence="10">
    <location>
        <begin position="132"/>
        <end position="165"/>
    </location>
</feature>
<dbReference type="GO" id="GO:0006488">
    <property type="term" value="P:dolichol-linked oligosaccharide biosynthetic process"/>
    <property type="evidence" value="ECO:0000318"/>
    <property type="project" value="GO_Central"/>
</dbReference>
<keyword evidence="7 10" id="KW-0256">Endoplasmic reticulum</keyword>
<reference evidence="11 13" key="2">
    <citation type="journal article" date="2018" name="Plant J.">
        <title>The Physcomitrella patens chromosome-scale assembly reveals moss genome structure and evolution.</title>
        <authorList>
            <person name="Lang D."/>
            <person name="Ullrich K.K."/>
            <person name="Murat F."/>
            <person name="Fuchs J."/>
            <person name="Jenkins J."/>
            <person name="Haas F.B."/>
            <person name="Piednoel M."/>
            <person name="Gundlach H."/>
            <person name="Van Bel M."/>
            <person name="Meyberg R."/>
            <person name="Vives C."/>
            <person name="Morata J."/>
            <person name="Symeonidi A."/>
            <person name="Hiss M."/>
            <person name="Muchero W."/>
            <person name="Kamisugi Y."/>
            <person name="Saleh O."/>
            <person name="Blanc G."/>
            <person name="Decker E.L."/>
            <person name="van Gessel N."/>
            <person name="Grimwood J."/>
            <person name="Hayes R.D."/>
            <person name="Graham S.W."/>
            <person name="Gunter L.E."/>
            <person name="McDaniel S.F."/>
            <person name="Hoernstein S.N.W."/>
            <person name="Larsson A."/>
            <person name="Li F.W."/>
            <person name="Perroud P.F."/>
            <person name="Phillips J."/>
            <person name="Ranjan P."/>
            <person name="Rokshar D.S."/>
            <person name="Rothfels C.J."/>
            <person name="Schneider L."/>
            <person name="Shu S."/>
            <person name="Stevenson D.W."/>
            <person name="Thummler F."/>
            <person name="Tillich M."/>
            <person name="Villarreal Aguilar J.C."/>
            <person name="Widiez T."/>
            <person name="Wong G.K."/>
            <person name="Wymore A."/>
            <person name="Zhang Y."/>
            <person name="Zimmer A.D."/>
            <person name="Quatrano R.S."/>
            <person name="Mayer K.F.X."/>
            <person name="Goodstein D."/>
            <person name="Casacuberta J.M."/>
            <person name="Vandepoele K."/>
            <person name="Reski R."/>
            <person name="Cuming A.C."/>
            <person name="Tuskan G.A."/>
            <person name="Maumus F."/>
            <person name="Salse J."/>
            <person name="Schmutz J."/>
            <person name="Rensing S.A."/>
        </authorList>
    </citation>
    <scope>NUCLEOTIDE SEQUENCE [LARGE SCALE GENOMIC DNA]</scope>
    <source>
        <strain evidence="12 13">cv. Gransden 2004</strain>
    </source>
</reference>
<keyword evidence="13" id="KW-1185">Reference proteome</keyword>
<dbReference type="InterPro" id="IPR004856">
    <property type="entry name" value="Glyco_trans_ALG6/ALG8"/>
</dbReference>
<feature type="transmembrane region" description="Helical" evidence="10">
    <location>
        <begin position="211"/>
        <end position="234"/>
    </location>
</feature>
<gene>
    <name evidence="12" type="primary">LOC112291898</name>
    <name evidence="11" type="ORF">PHYPA_018745</name>
</gene>
<evidence type="ECO:0000313" key="12">
    <source>
        <dbReference type="EnsemblPlants" id="PAC:32961859.CDS.1"/>
    </source>
</evidence>
<dbReference type="Gramene" id="Pp3c14_19880V3.1">
    <property type="protein sequence ID" value="PAC:32961859.CDS.1"/>
    <property type="gene ID" value="Pp3c14_19880"/>
</dbReference>
<evidence type="ECO:0000256" key="2">
    <source>
        <dbReference type="ARBA" id="ARBA00004922"/>
    </source>
</evidence>
<evidence type="ECO:0000256" key="10">
    <source>
        <dbReference type="RuleBase" id="RU363110"/>
    </source>
</evidence>